<sequence>MNKGAKVISQSIIGNDFRTIIVNKKGYTIYPPTIHSLSNAISYLCDVREGETLREILLSLADLKYYAHALSWFINGDDSLFEELSKGTYEECVNGVEEAISMIDVSVFQKAVGLAKNVSLLAATPK</sequence>
<accession>A0A1Y4V3H5</accession>
<comment type="caution">
    <text evidence="1">The sequence shown here is derived from an EMBL/GenBank/DDBJ whole genome shotgun (WGS) entry which is preliminary data.</text>
</comment>
<organism evidence="1 2">
    <name type="scientific">Bacteroides xylanisolvens</name>
    <dbReference type="NCBI Taxonomy" id="371601"/>
    <lineage>
        <taxon>Bacteria</taxon>
        <taxon>Pseudomonadati</taxon>
        <taxon>Bacteroidota</taxon>
        <taxon>Bacteroidia</taxon>
        <taxon>Bacteroidales</taxon>
        <taxon>Bacteroidaceae</taxon>
        <taxon>Bacteroides</taxon>
    </lineage>
</organism>
<reference evidence="2" key="1">
    <citation type="submission" date="2017-04" db="EMBL/GenBank/DDBJ databases">
        <title>Function of individual gut microbiota members based on whole genome sequencing of pure cultures obtained from chicken caecum.</title>
        <authorList>
            <person name="Medvecky M."/>
            <person name="Cejkova D."/>
            <person name="Polansky O."/>
            <person name="Karasova D."/>
            <person name="Kubasova T."/>
            <person name="Cizek A."/>
            <person name="Rychlik I."/>
        </authorList>
    </citation>
    <scope>NUCLEOTIDE SEQUENCE [LARGE SCALE GENOMIC DNA]</scope>
    <source>
        <strain evidence="2">An109</strain>
    </source>
</reference>
<dbReference type="EMBL" id="NFLW01000036">
    <property type="protein sequence ID" value="OUQ64641.1"/>
    <property type="molecule type" value="Genomic_DNA"/>
</dbReference>
<evidence type="ECO:0000313" key="2">
    <source>
        <dbReference type="Proteomes" id="UP000196036"/>
    </source>
</evidence>
<evidence type="ECO:0000313" key="1">
    <source>
        <dbReference type="EMBL" id="OUQ64641.1"/>
    </source>
</evidence>
<gene>
    <name evidence="1" type="ORF">B5E52_16920</name>
</gene>
<dbReference type="RefSeq" id="WP_143241506.1">
    <property type="nucleotide sequence ID" value="NZ_NFLW01000036.1"/>
</dbReference>
<dbReference type="Proteomes" id="UP000196036">
    <property type="component" value="Unassembled WGS sequence"/>
</dbReference>
<protein>
    <submittedName>
        <fullName evidence="1">Uncharacterized protein</fullName>
    </submittedName>
</protein>
<name>A0A1Y4V3H5_9BACE</name>
<dbReference type="AlphaFoldDB" id="A0A1Y4V3H5"/>
<proteinExistence type="predicted"/>